<dbReference type="GO" id="GO:1901096">
    <property type="term" value="P:regulation of autophagosome maturation"/>
    <property type="evidence" value="ECO:0007669"/>
    <property type="project" value="TreeGrafter"/>
</dbReference>
<sequence length="878" mass="99120">MHTGGDVSSWTASLLKTISGILNQTTIKFFCQEGNDTFPLLDEAVKLLSSSDSMKRAHAMTIMLNILRLNDPSVTRYLLDKSHILTQLALYLRYSWRRLNRHVKNATFATIGQTESILLTQCDDVFQFLLDIMDLGNTDINEALLRRLFTTCFFPLWCSLLRGREADVSLLDVVDVPKVPQCGFYRSAYQHVLTQNGLLGVYATNKSDLFAGTVMRLEADGEAVDKSGASDGDNKSQGGESASSTSTPRSMADFQNLNIPAVLLANELLPNVAYYLLVTHLASARRDDVRRYFLLLTLCPFIPRDVMEHIALFNVTNSNGDKAAEASGDDKTADDNAAMVFNSINAWERHVYGPHSVHLREGSNKKDWSIPDNYVPNMVMGEFVRIGICCVAKNDSRLSMLMALIHSLQNSFMKQAPNPEIADDLPFEQFIAVPSTSQGLHIVVQGINSVAKHLSCPTLRIQTLSVALSIAINSIDIINMYNRREIMSMVEEIRFHLDTGFNELVLLINSELEHCTPLHISIFYDEWLRMEAGITRRVDILEYPHILLDPDRSGSLRRRLRRSDKTFNRSTSEPPIAVSTKGGASQSKEYMTAAGAVRSIYPDVLNEVITPRTPIGMWLFGDWHDRKSAAERQPNHHNKQDAIAESRLVRAQKYDTWEVMLEPLQLYRRHLQVACLVKDTLEELGSTVLTRGRTTLPAKWRRSTAYDRCPLLKEEQIAINGTPVTLGALISLDKVRKYPCVMVLEAEKKRRFVVCNDAFFLLVREKPHTSLYEATCIHPLWNVEIRKFDVASRTCSVVIMWYPESKESPREGHSYCEPLRAYSVTAFDIVFNTEEDTVEYARRFNIAMAQLTAACSSAIRNYLVPCNQATNKPMTSLH</sequence>
<dbReference type="PANTHER" id="PTHR21481:SF0">
    <property type="entry name" value="PROTEIN CLEC16A"/>
    <property type="match status" value="1"/>
</dbReference>
<evidence type="ECO:0000313" key="5">
    <source>
        <dbReference type="Proteomes" id="UP000236319"/>
    </source>
</evidence>
<dbReference type="GO" id="GO:0006914">
    <property type="term" value="P:autophagy"/>
    <property type="evidence" value="ECO:0007669"/>
    <property type="project" value="UniProtKB-KW"/>
</dbReference>
<proteinExistence type="predicted"/>
<dbReference type="Proteomes" id="UP000236319">
    <property type="component" value="Unassembled WGS sequence"/>
</dbReference>
<evidence type="ECO:0000313" key="4">
    <source>
        <dbReference type="EMBL" id="GBE60793.1"/>
    </source>
</evidence>
<dbReference type="EMBL" id="BDSA01000002">
    <property type="protein sequence ID" value="GBE60793.1"/>
    <property type="molecule type" value="Genomic_DNA"/>
</dbReference>
<dbReference type="GO" id="GO:0007034">
    <property type="term" value="P:vacuolar transport"/>
    <property type="evidence" value="ECO:0007669"/>
    <property type="project" value="TreeGrafter"/>
</dbReference>
<feature type="domain" description="FPL" evidence="3">
    <location>
        <begin position="5"/>
        <end position="67"/>
    </location>
</feature>
<organism evidence="4 5">
    <name type="scientific">Babesia ovata</name>
    <dbReference type="NCBI Taxonomy" id="189622"/>
    <lineage>
        <taxon>Eukaryota</taxon>
        <taxon>Sar</taxon>
        <taxon>Alveolata</taxon>
        <taxon>Apicomplexa</taxon>
        <taxon>Aconoidasida</taxon>
        <taxon>Piroplasmida</taxon>
        <taxon>Babesiidae</taxon>
        <taxon>Babesia</taxon>
    </lineage>
</organism>
<dbReference type="GO" id="GO:0005770">
    <property type="term" value="C:late endosome"/>
    <property type="evidence" value="ECO:0007669"/>
    <property type="project" value="TreeGrafter"/>
</dbReference>
<gene>
    <name evidence="4" type="ORF">BOVATA_022860</name>
</gene>
<evidence type="ECO:0000256" key="2">
    <source>
        <dbReference type="SAM" id="MobiDB-lite"/>
    </source>
</evidence>
<feature type="compositionally biased region" description="Polar residues" evidence="2">
    <location>
        <begin position="235"/>
        <end position="249"/>
    </location>
</feature>
<dbReference type="GO" id="GO:0005794">
    <property type="term" value="C:Golgi apparatus"/>
    <property type="evidence" value="ECO:0007669"/>
    <property type="project" value="TreeGrafter"/>
</dbReference>
<feature type="region of interest" description="Disordered" evidence="2">
    <location>
        <begin position="564"/>
        <end position="584"/>
    </location>
</feature>
<evidence type="ECO:0000259" key="3">
    <source>
        <dbReference type="Pfam" id="PF09758"/>
    </source>
</evidence>
<name>A0A2H6KCS3_9APIC</name>
<dbReference type="Pfam" id="PF09758">
    <property type="entry name" value="FPL"/>
    <property type="match status" value="1"/>
</dbReference>
<keyword evidence="5" id="KW-1185">Reference proteome</keyword>
<dbReference type="GeneID" id="39874563"/>
<comment type="caution">
    <text evidence="4">The sequence shown here is derived from an EMBL/GenBank/DDBJ whole genome shotgun (WGS) entry which is preliminary data.</text>
</comment>
<accession>A0A2H6KCS3</accession>
<dbReference type="InterPro" id="IPR019155">
    <property type="entry name" value="CLEC16A/TT9_N"/>
</dbReference>
<dbReference type="OrthoDB" id="365030at2759"/>
<dbReference type="AlphaFoldDB" id="A0A2H6KCS3"/>
<dbReference type="InterPro" id="IPR039272">
    <property type="entry name" value="CLEC16A/TT9"/>
</dbReference>
<dbReference type="GO" id="GO:0016197">
    <property type="term" value="P:endosomal transport"/>
    <property type="evidence" value="ECO:0007669"/>
    <property type="project" value="TreeGrafter"/>
</dbReference>
<feature type="region of interest" description="Disordered" evidence="2">
    <location>
        <begin position="224"/>
        <end position="249"/>
    </location>
</feature>
<keyword evidence="1" id="KW-0072">Autophagy</keyword>
<dbReference type="PANTHER" id="PTHR21481">
    <property type="entry name" value="PROTEIN CLEC16A"/>
    <property type="match status" value="1"/>
</dbReference>
<dbReference type="RefSeq" id="XP_028867036.1">
    <property type="nucleotide sequence ID" value="XM_029011203.1"/>
</dbReference>
<dbReference type="VEuPathDB" id="PiroplasmaDB:BOVATA_022860"/>
<evidence type="ECO:0000256" key="1">
    <source>
        <dbReference type="ARBA" id="ARBA00023006"/>
    </source>
</evidence>
<reference evidence="4 5" key="1">
    <citation type="journal article" date="2017" name="BMC Genomics">
        <title>Whole-genome assembly of Babesia ovata and comparative genomics between closely related pathogens.</title>
        <authorList>
            <person name="Yamagishi J."/>
            <person name="Asada M."/>
            <person name="Hakimi H."/>
            <person name="Tanaka T.Q."/>
            <person name="Sugimoto C."/>
            <person name="Kawazu S."/>
        </authorList>
    </citation>
    <scope>NUCLEOTIDE SEQUENCE [LARGE SCALE GENOMIC DNA]</scope>
    <source>
        <strain evidence="4 5">Miyake</strain>
    </source>
</reference>
<protein>
    <recommendedName>
        <fullName evidence="3">FPL domain-containing protein</fullName>
    </recommendedName>
</protein>